<keyword evidence="2" id="KW-1185">Reference proteome</keyword>
<evidence type="ECO:0000313" key="1">
    <source>
        <dbReference type="EMBL" id="MBD2739327.1"/>
    </source>
</evidence>
<name>A0ABR8KN38_9NOSO</name>
<organism evidence="1 2">
    <name type="scientific">Nostoc paludosum FACHB-159</name>
    <dbReference type="NCBI Taxonomy" id="2692908"/>
    <lineage>
        <taxon>Bacteria</taxon>
        <taxon>Bacillati</taxon>
        <taxon>Cyanobacteriota</taxon>
        <taxon>Cyanophyceae</taxon>
        <taxon>Nostocales</taxon>
        <taxon>Nostocaceae</taxon>
        <taxon>Nostoc</taxon>
    </lineage>
</organism>
<protein>
    <submittedName>
        <fullName evidence="1">Uncharacterized protein</fullName>
    </submittedName>
</protein>
<accession>A0ABR8KN38</accession>
<evidence type="ECO:0000313" key="2">
    <source>
        <dbReference type="Proteomes" id="UP000637383"/>
    </source>
</evidence>
<gene>
    <name evidence="1" type="ORF">H6H03_36645</name>
</gene>
<dbReference type="EMBL" id="JACJTU010000079">
    <property type="protein sequence ID" value="MBD2739327.1"/>
    <property type="molecule type" value="Genomic_DNA"/>
</dbReference>
<dbReference type="RefSeq" id="WP_190959829.1">
    <property type="nucleotide sequence ID" value="NZ_JACJTU010000079.1"/>
</dbReference>
<proteinExistence type="predicted"/>
<reference evidence="1 2" key="1">
    <citation type="journal article" date="2020" name="ISME J.">
        <title>Comparative genomics reveals insights into cyanobacterial evolution and habitat adaptation.</title>
        <authorList>
            <person name="Chen M.Y."/>
            <person name="Teng W.K."/>
            <person name="Zhao L."/>
            <person name="Hu C.X."/>
            <person name="Zhou Y.K."/>
            <person name="Han B.P."/>
            <person name="Song L.R."/>
            <person name="Shu W.S."/>
        </authorList>
    </citation>
    <scope>NUCLEOTIDE SEQUENCE [LARGE SCALE GENOMIC DNA]</scope>
    <source>
        <strain evidence="1 2">FACHB-159</strain>
    </source>
</reference>
<sequence>MSEPKQKVISIKRPNDSTDGKVINYLQSHPFEFGMDLPELVMFTLKVYWLPMTLISLGVRGERLKQTGIWVIGHLEAQISSIRRMCEIDNDPVAINSLIKPQIAITASSDKASILGDISQTRQLNSDNYQQEDELIQMEVPEEVKQANRMLGWNG</sequence>
<comment type="caution">
    <text evidence="1">The sequence shown here is derived from an EMBL/GenBank/DDBJ whole genome shotgun (WGS) entry which is preliminary data.</text>
</comment>
<dbReference type="Proteomes" id="UP000637383">
    <property type="component" value="Unassembled WGS sequence"/>
</dbReference>